<evidence type="ECO:0000313" key="3">
    <source>
        <dbReference type="Proteomes" id="UP000595636"/>
    </source>
</evidence>
<keyword evidence="3" id="KW-1185">Reference proteome</keyword>
<reference evidence="2 3" key="1">
    <citation type="submission" date="2020-12" db="EMBL/GenBank/DDBJ databases">
        <title>A novel species.</title>
        <authorList>
            <person name="Li K."/>
        </authorList>
    </citation>
    <scope>NUCLEOTIDE SEQUENCE [LARGE SCALE GENOMIC DNA]</scope>
    <source>
        <strain evidence="2 3">ZYC-3</strain>
    </source>
</reference>
<name>A0A7T7KX90_9ACTN</name>
<dbReference type="Proteomes" id="UP000595636">
    <property type="component" value="Chromosome"/>
</dbReference>
<feature type="compositionally biased region" description="Polar residues" evidence="1">
    <location>
        <begin position="1"/>
        <end position="23"/>
    </location>
</feature>
<evidence type="ECO:0000313" key="2">
    <source>
        <dbReference type="EMBL" id="QQM41987.1"/>
    </source>
</evidence>
<gene>
    <name evidence="2" type="ORF">JEQ17_22770</name>
</gene>
<evidence type="ECO:0000256" key="1">
    <source>
        <dbReference type="SAM" id="MobiDB-lite"/>
    </source>
</evidence>
<accession>A0A7T7KX90</accession>
<dbReference type="RefSeq" id="WP_200396949.1">
    <property type="nucleotide sequence ID" value="NZ_CP066831.1"/>
</dbReference>
<sequence>MTISQAPRPTSPGSLVENVSPSTGRWGPRRGGPYPYLRLDLGIKATQGFAVFERVMAGASFRQAAAALDLSVTTAWRRHWWFIDWMQPEWHGRPPGPIPPQRGTRACPRGRPYLPTLDGPPDLKRSRRKGSTS</sequence>
<feature type="region of interest" description="Disordered" evidence="1">
    <location>
        <begin position="91"/>
        <end position="133"/>
    </location>
</feature>
<protein>
    <submittedName>
        <fullName evidence="2">Uncharacterized protein</fullName>
    </submittedName>
</protein>
<dbReference type="AlphaFoldDB" id="A0A7T7KX90"/>
<dbReference type="KEGG" id="slf:JEQ17_22770"/>
<organism evidence="2 3">
    <name type="scientific">Streptomyces liliifuscus</name>
    <dbReference type="NCBI Taxonomy" id="2797636"/>
    <lineage>
        <taxon>Bacteria</taxon>
        <taxon>Bacillati</taxon>
        <taxon>Actinomycetota</taxon>
        <taxon>Actinomycetes</taxon>
        <taxon>Kitasatosporales</taxon>
        <taxon>Streptomycetaceae</taxon>
        <taxon>Streptomyces</taxon>
    </lineage>
</organism>
<proteinExistence type="predicted"/>
<feature type="region of interest" description="Disordered" evidence="1">
    <location>
        <begin position="1"/>
        <end position="31"/>
    </location>
</feature>
<dbReference type="EMBL" id="CP066831">
    <property type="protein sequence ID" value="QQM41987.1"/>
    <property type="molecule type" value="Genomic_DNA"/>
</dbReference>